<feature type="compositionally biased region" description="Basic and acidic residues" evidence="11">
    <location>
        <begin position="370"/>
        <end position="385"/>
    </location>
</feature>
<keyword evidence="5" id="KW-0067">ATP-binding</keyword>
<dbReference type="Proteomes" id="UP000199393">
    <property type="component" value="Chromosome I"/>
</dbReference>
<evidence type="ECO:0000256" key="10">
    <source>
        <dbReference type="ARBA" id="ARBA00048304"/>
    </source>
</evidence>
<organism evidence="13 14">
    <name type="scientific">Micromonospora krabiensis</name>
    <dbReference type="NCBI Taxonomy" id="307121"/>
    <lineage>
        <taxon>Bacteria</taxon>
        <taxon>Bacillati</taxon>
        <taxon>Actinomycetota</taxon>
        <taxon>Actinomycetes</taxon>
        <taxon>Micromonosporales</taxon>
        <taxon>Micromonosporaceae</taxon>
        <taxon>Micromonospora</taxon>
    </lineage>
</organism>
<evidence type="ECO:0000256" key="4">
    <source>
        <dbReference type="ARBA" id="ARBA00022741"/>
    </source>
</evidence>
<dbReference type="Pfam" id="PF21654">
    <property type="entry name" value="DncV-like_NTFase"/>
    <property type="match status" value="1"/>
</dbReference>
<keyword evidence="8" id="KW-0051">Antiviral defense</keyword>
<dbReference type="PATRIC" id="fig|307121.4.peg.3933"/>
<protein>
    <recommendedName>
        <fullName evidence="9">Cyclic GMP-AMP synthase</fullName>
    </recommendedName>
</protein>
<evidence type="ECO:0000256" key="9">
    <source>
        <dbReference type="ARBA" id="ARBA00044145"/>
    </source>
</evidence>
<name>A0A1C3N6W0_9ACTN</name>
<evidence type="ECO:0000256" key="2">
    <source>
        <dbReference type="ARBA" id="ARBA00022695"/>
    </source>
</evidence>
<keyword evidence="6" id="KW-0460">Magnesium</keyword>
<evidence type="ECO:0000256" key="11">
    <source>
        <dbReference type="SAM" id="MobiDB-lite"/>
    </source>
</evidence>
<dbReference type="RefSeq" id="WP_197677470.1">
    <property type="nucleotide sequence ID" value="NZ_JBHRWG010000004.1"/>
</dbReference>
<dbReference type="GO" id="GO:0009117">
    <property type="term" value="P:nucleotide metabolic process"/>
    <property type="evidence" value="ECO:0007669"/>
    <property type="project" value="UniProtKB-KW"/>
</dbReference>
<reference evidence="14" key="1">
    <citation type="submission" date="2016-06" db="EMBL/GenBank/DDBJ databases">
        <authorList>
            <person name="Varghese N."/>
        </authorList>
    </citation>
    <scope>NUCLEOTIDE SEQUENCE [LARGE SCALE GENOMIC DNA]</scope>
    <source>
        <strain evidence="14">DSM 45344</strain>
    </source>
</reference>
<keyword evidence="1" id="KW-0808">Transferase</keyword>
<accession>A0A1C3N6W0</accession>
<sequence>MDTIEQMLSMLLDGAVETLDISPHLQQLAVERYEEVGTWLAEHGEPDWRIYPQGSFRLGTVVRPSTRTGEYDIDLVCRVPRRKENITQAQLKQLLGDMLHAYLRWKNRQGHTDGPKSCESRRRCWTLEYPDHGFHLDVLPTIPDIEHPPTGILLTDQNLREWQHSNPIGYADWFKRRCEQGRSLVEAKRHLNVADVPDWTVRSTLQRIVQVLKWHCMLRFANDPDNRPPSILITTLAARAYRGEQDLFTGARAVLDGMTSFVENRHGKWWVPNPAHEEENFADKWNEYPERRLAFIAWHRGIVTVLDDLAGLQGKGLQVIASRMSESFSAGPVFKSVESYGDRMRHSRETGALRMTSTGLLTTTATTGPRVRDHHFYGEHPDPRR</sequence>
<keyword evidence="14" id="KW-1185">Reference proteome</keyword>
<evidence type="ECO:0000256" key="7">
    <source>
        <dbReference type="ARBA" id="ARBA00023080"/>
    </source>
</evidence>
<evidence type="ECO:0000256" key="6">
    <source>
        <dbReference type="ARBA" id="ARBA00022842"/>
    </source>
</evidence>
<dbReference type="GO" id="GO:0016779">
    <property type="term" value="F:nucleotidyltransferase activity"/>
    <property type="evidence" value="ECO:0007669"/>
    <property type="project" value="UniProtKB-KW"/>
</dbReference>
<proteinExistence type="predicted"/>
<evidence type="ECO:0000256" key="1">
    <source>
        <dbReference type="ARBA" id="ARBA00022679"/>
    </source>
</evidence>
<dbReference type="GO" id="GO:0005524">
    <property type="term" value="F:ATP binding"/>
    <property type="evidence" value="ECO:0007669"/>
    <property type="project" value="UniProtKB-KW"/>
</dbReference>
<evidence type="ECO:0000313" key="13">
    <source>
        <dbReference type="EMBL" id="SBV28311.1"/>
    </source>
</evidence>
<dbReference type="GO" id="GO:0051607">
    <property type="term" value="P:defense response to virus"/>
    <property type="evidence" value="ECO:0007669"/>
    <property type="project" value="UniProtKB-KW"/>
</dbReference>
<dbReference type="InterPro" id="IPR006116">
    <property type="entry name" value="NT_2-5OAS_ClassI-CCAase"/>
</dbReference>
<dbReference type="STRING" id="307121.GA0070620_3852"/>
<evidence type="ECO:0000259" key="12">
    <source>
        <dbReference type="Pfam" id="PF21654"/>
    </source>
</evidence>
<feature type="region of interest" description="Disordered" evidence="11">
    <location>
        <begin position="363"/>
        <end position="385"/>
    </location>
</feature>
<keyword evidence="7" id="KW-0546">Nucleotide metabolism</keyword>
<keyword evidence="4" id="KW-0547">Nucleotide-binding</keyword>
<dbReference type="EMBL" id="LT598496">
    <property type="protein sequence ID" value="SBV28311.1"/>
    <property type="molecule type" value="Genomic_DNA"/>
</dbReference>
<feature type="domain" description="Cyclic GMP-AMP synthase DncV-like nucleotidyltransferase" evidence="12">
    <location>
        <begin position="50"/>
        <end position="138"/>
    </location>
</feature>
<keyword evidence="2" id="KW-0548">Nucleotidyltransferase</keyword>
<comment type="catalytic activity">
    <reaction evidence="10">
        <text>GTP + ATP = 3',3'-cGAMP + 2 diphosphate</text>
        <dbReference type="Rhea" id="RHEA:35647"/>
        <dbReference type="ChEBI" id="CHEBI:30616"/>
        <dbReference type="ChEBI" id="CHEBI:33019"/>
        <dbReference type="ChEBI" id="CHEBI:37565"/>
        <dbReference type="ChEBI" id="CHEBI:71501"/>
    </reaction>
    <physiologicalReaction direction="left-to-right" evidence="10">
        <dbReference type="Rhea" id="RHEA:35648"/>
    </physiologicalReaction>
</comment>
<dbReference type="CDD" id="cd05400">
    <property type="entry name" value="NT_2-5OAS_ClassI-CCAase"/>
    <property type="match status" value="1"/>
</dbReference>
<evidence type="ECO:0000313" key="14">
    <source>
        <dbReference type="Proteomes" id="UP000199393"/>
    </source>
</evidence>
<dbReference type="InterPro" id="IPR048445">
    <property type="entry name" value="DncV-like_NTFase"/>
</dbReference>
<evidence type="ECO:0000256" key="5">
    <source>
        <dbReference type="ARBA" id="ARBA00022840"/>
    </source>
</evidence>
<keyword evidence="3" id="KW-0479">Metal-binding</keyword>
<dbReference type="AlphaFoldDB" id="A0A1C3N6W0"/>
<dbReference type="GO" id="GO:0046872">
    <property type="term" value="F:metal ion binding"/>
    <property type="evidence" value="ECO:0007669"/>
    <property type="project" value="UniProtKB-KW"/>
</dbReference>
<evidence type="ECO:0000256" key="8">
    <source>
        <dbReference type="ARBA" id="ARBA00023118"/>
    </source>
</evidence>
<gene>
    <name evidence="13" type="ORF">GA0070620_3852</name>
</gene>
<evidence type="ECO:0000256" key="3">
    <source>
        <dbReference type="ARBA" id="ARBA00022723"/>
    </source>
</evidence>